<reference evidence="2" key="1">
    <citation type="submission" date="2020-02" db="EMBL/GenBank/DDBJ databases">
        <authorList>
            <person name="Meier V. D."/>
        </authorList>
    </citation>
    <scope>NUCLEOTIDE SEQUENCE</scope>
    <source>
        <strain evidence="2">AVDCRST_MAG08</strain>
    </source>
</reference>
<dbReference type="Pfam" id="PF05675">
    <property type="entry name" value="DUF817"/>
    <property type="match status" value="1"/>
</dbReference>
<dbReference type="AlphaFoldDB" id="A0A6J4J4H8"/>
<keyword evidence="1" id="KW-1133">Transmembrane helix</keyword>
<keyword evidence="1" id="KW-0812">Transmembrane</keyword>
<keyword evidence="1" id="KW-0472">Membrane</keyword>
<evidence type="ECO:0000256" key="1">
    <source>
        <dbReference type="SAM" id="Phobius"/>
    </source>
</evidence>
<organism evidence="2">
    <name type="scientific">uncultured Acetobacteraceae bacterium</name>
    <dbReference type="NCBI Taxonomy" id="169975"/>
    <lineage>
        <taxon>Bacteria</taxon>
        <taxon>Pseudomonadati</taxon>
        <taxon>Pseudomonadota</taxon>
        <taxon>Alphaproteobacteria</taxon>
        <taxon>Acetobacterales</taxon>
        <taxon>Acetobacteraceae</taxon>
        <taxon>environmental samples</taxon>
    </lineage>
</organism>
<gene>
    <name evidence="2" type="ORF">AVDCRST_MAG08-3155</name>
</gene>
<sequence>MALVAVAYVNFFSHHFVADARLGLSLLAAPLFSHCRIHFRVWREHRWMPLLLGLLVASFIWFAENIGIWANAWLYPGQRAGWRMVSSAKLGSWFLLGILSRGLVLAVHRATALAPPDEGRGWNPSGSRAF</sequence>
<name>A0A6J4J4H8_9PROT</name>
<feature type="transmembrane region" description="Helical" evidence="1">
    <location>
        <begin position="90"/>
        <end position="107"/>
    </location>
</feature>
<protein>
    <submittedName>
        <fullName evidence="2">Uncharacterized membrane protein YoaT</fullName>
    </submittedName>
</protein>
<feature type="transmembrane region" description="Helical" evidence="1">
    <location>
        <begin position="51"/>
        <end position="70"/>
    </location>
</feature>
<dbReference type="EMBL" id="CADCTG010000235">
    <property type="protein sequence ID" value="CAA9270440.1"/>
    <property type="molecule type" value="Genomic_DNA"/>
</dbReference>
<evidence type="ECO:0000313" key="2">
    <source>
        <dbReference type="EMBL" id="CAA9270440.1"/>
    </source>
</evidence>
<accession>A0A6J4J4H8</accession>
<dbReference type="InterPro" id="IPR008535">
    <property type="entry name" value="DUF817"/>
</dbReference>
<proteinExistence type="predicted"/>